<evidence type="ECO:0000313" key="1">
    <source>
        <dbReference type="EMBL" id="KAL1566711.1"/>
    </source>
</evidence>
<dbReference type="AlphaFoldDB" id="A0ABD1IHG1"/>
<comment type="caution">
    <text evidence="1">The sequence shown here is derived from an EMBL/GenBank/DDBJ whole genome shotgun (WGS) entry which is preliminary data.</text>
</comment>
<sequence length="104" mass="11853">MESLIEQAKEEVEILEDHHPNKFNSLKQDLRAFISELEDSQNLLLKHTTISIFSETQESSTTNKRKEVALVGGGGMKKRCKTDAVLERAQQCLHKIRQLKTSLC</sequence>
<dbReference type="Proteomes" id="UP001567538">
    <property type="component" value="Unassembled WGS sequence"/>
</dbReference>
<dbReference type="EMBL" id="JBEAFC010000002">
    <property type="protein sequence ID" value="KAL1566711.1"/>
    <property type="molecule type" value="Genomic_DNA"/>
</dbReference>
<protein>
    <submittedName>
        <fullName evidence="1">Uncharacterized protein</fullName>
    </submittedName>
</protein>
<reference evidence="1 2" key="1">
    <citation type="submission" date="2024-06" db="EMBL/GenBank/DDBJ databases">
        <title>A chromosome level genome sequence of Diviner's sage (Salvia divinorum).</title>
        <authorList>
            <person name="Ford S.A."/>
            <person name="Ro D.-K."/>
            <person name="Ness R.W."/>
            <person name="Phillips M.A."/>
        </authorList>
    </citation>
    <scope>NUCLEOTIDE SEQUENCE [LARGE SCALE GENOMIC DNA]</scope>
    <source>
        <strain evidence="1">SAF-2024a</strain>
        <tissue evidence="1">Leaf</tissue>
    </source>
</reference>
<keyword evidence="2" id="KW-1185">Reference proteome</keyword>
<proteinExistence type="predicted"/>
<accession>A0ABD1IHG1</accession>
<gene>
    <name evidence="1" type="ORF">AAHA92_02286</name>
</gene>
<name>A0ABD1IHG1_SALDI</name>
<organism evidence="1 2">
    <name type="scientific">Salvia divinorum</name>
    <name type="common">Maria pastora</name>
    <name type="synonym">Diviner's sage</name>
    <dbReference type="NCBI Taxonomy" id="28513"/>
    <lineage>
        <taxon>Eukaryota</taxon>
        <taxon>Viridiplantae</taxon>
        <taxon>Streptophyta</taxon>
        <taxon>Embryophyta</taxon>
        <taxon>Tracheophyta</taxon>
        <taxon>Spermatophyta</taxon>
        <taxon>Magnoliopsida</taxon>
        <taxon>eudicotyledons</taxon>
        <taxon>Gunneridae</taxon>
        <taxon>Pentapetalae</taxon>
        <taxon>asterids</taxon>
        <taxon>lamiids</taxon>
        <taxon>Lamiales</taxon>
        <taxon>Lamiaceae</taxon>
        <taxon>Nepetoideae</taxon>
        <taxon>Mentheae</taxon>
        <taxon>Salviinae</taxon>
        <taxon>Salvia</taxon>
        <taxon>Salvia subgen. Calosphace</taxon>
    </lineage>
</organism>
<evidence type="ECO:0000313" key="2">
    <source>
        <dbReference type="Proteomes" id="UP001567538"/>
    </source>
</evidence>